<evidence type="ECO:0000256" key="1">
    <source>
        <dbReference type="ARBA" id="ARBA00004442"/>
    </source>
</evidence>
<sequence>MKTINNILTILVSAFILSGCSDFLEPKPRAQYTEMDAWSSVENTYLYINGFYKPIYEYGPYGVKYAGVSLTDGFSDILRYSANVMGESGGDVNKVVYTGGISPQGNPLSDYTYEYNRIRRINEFLYGLKTYAKYGDQEKLIMEAQARFFRAYLYFMLVRGHGSVVIRDNIDGPNEAFKERSPESACWDFIESDLDFAAENLPDTWPKKDLGRITKGAVYGFKSRAMLYAKRWDKAADAAAKVVAKEGELYDLMPNYADVFNQPDFCKETVLGYRFHGQLTHSTLFDKQYSPKGDFLASNTDGKCLAVPTQELVDSYRMADGSSFDWNNPTHAANPYKNREPRFYASILYNGATWKGRTIETFVGGKDGFKPFDVEAYPNATTTGYYIRKLLNESVKDMTVKGTTCWNEVRYAEVLLNQAEALNEMGKTTEALIPLNKVRSRAKLPDVSSTGKESLRNIIREERKIELAFEGQRYWDLRRWNMALEVLGGKRMHGMKITKQTDGTFNYQIIDCDGKDRHFEERYYQFPIPASEIKNNPKCKQIDKW</sequence>
<keyword evidence="4" id="KW-0472">Membrane</keyword>
<dbReference type="RefSeq" id="WP_036871650.1">
    <property type="nucleotide sequence ID" value="NZ_JRNN01000025.1"/>
</dbReference>
<dbReference type="SUPFAM" id="SSF48452">
    <property type="entry name" value="TPR-like"/>
    <property type="match status" value="1"/>
</dbReference>
<dbReference type="OrthoDB" id="691231at2"/>
<proteinExistence type="inferred from homology"/>
<evidence type="ECO:0000256" key="3">
    <source>
        <dbReference type="ARBA" id="ARBA00022729"/>
    </source>
</evidence>
<dbReference type="Pfam" id="PF07980">
    <property type="entry name" value="SusD_RagB"/>
    <property type="match status" value="1"/>
</dbReference>
<evidence type="ECO:0000259" key="7">
    <source>
        <dbReference type="Pfam" id="PF14322"/>
    </source>
</evidence>
<dbReference type="EMBL" id="JRNN01000025">
    <property type="protein sequence ID" value="KGF36690.1"/>
    <property type="molecule type" value="Genomic_DNA"/>
</dbReference>
<keyword evidence="3" id="KW-0732">Signal</keyword>
<name>A0A095ZPJ9_9BACT</name>
<dbReference type="Proteomes" id="UP000029556">
    <property type="component" value="Unassembled WGS sequence"/>
</dbReference>
<evidence type="ECO:0000256" key="2">
    <source>
        <dbReference type="ARBA" id="ARBA00006275"/>
    </source>
</evidence>
<dbReference type="GO" id="GO:0009279">
    <property type="term" value="C:cell outer membrane"/>
    <property type="evidence" value="ECO:0007669"/>
    <property type="project" value="UniProtKB-SubCell"/>
</dbReference>
<dbReference type="InterPro" id="IPR012944">
    <property type="entry name" value="SusD_RagB_dom"/>
</dbReference>
<dbReference type="InterPro" id="IPR033985">
    <property type="entry name" value="SusD-like_N"/>
</dbReference>
<feature type="domain" description="SusD-like N-terminal" evidence="7">
    <location>
        <begin position="23"/>
        <end position="227"/>
    </location>
</feature>
<comment type="caution">
    <text evidence="8">The sequence shown here is derived from an EMBL/GenBank/DDBJ whole genome shotgun (WGS) entry which is preliminary data.</text>
</comment>
<accession>A0A095ZPJ9</accession>
<feature type="domain" description="RagB/SusD" evidence="6">
    <location>
        <begin position="268"/>
        <end position="545"/>
    </location>
</feature>
<evidence type="ECO:0000256" key="4">
    <source>
        <dbReference type="ARBA" id="ARBA00023136"/>
    </source>
</evidence>
<dbReference type="Gene3D" id="1.25.40.390">
    <property type="match status" value="1"/>
</dbReference>
<evidence type="ECO:0000256" key="5">
    <source>
        <dbReference type="ARBA" id="ARBA00023237"/>
    </source>
</evidence>
<keyword evidence="5" id="KW-0998">Cell outer membrane</keyword>
<keyword evidence="8" id="KW-0449">Lipoprotein</keyword>
<dbReference type="InterPro" id="IPR011990">
    <property type="entry name" value="TPR-like_helical_dom_sf"/>
</dbReference>
<reference evidence="8 9" key="1">
    <citation type="submission" date="2014-07" db="EMBL/GenBank/DDBJ databases">
        <authorList>
            <person name="McCorrison J."/>
            <person name="Sanka R."/>
            <person name="Torralba M."/>
            <person name="Gillis M."/>
            <person name="Haft D.H."/>
            <person name="Methe B."/>
            <person name="Sutton G."/>
            <person name="Nelson K.E."/>
        </authorList>
    </citation>
    <scope>NUCLEOTIDE SEQUENCE [LARGE SCALE GENOMIC DNA]</scope>
    <source>
        <strain evidence="8 9">DNF00853</strain>
    </source>
</reference>
<gene>
    <name evidence="8" type="ORF">HMPREF2137_01455</name>
</gene>
<dbReference type="PROSITE" id="PS51257">
    <property type="entry name" value="PROKAR_LIPOPROTEIN"/>
    <property type="match status" value="1"/>
</dbReference>
<evidence type="ECO:0000313" key="8">
    <source>
        <dbReference type="EMBL" id="KGF36690.1"/>
    </source>
</evidence>
<evidence type="ECO:0000259" key="6">
    <source>
        <dbReference type="Pfam" id="PF07980"/>
    </source>
</evidence>
<organism evidence="8 9">
    <name type="scientific">Hoylesella buccalis DNF00853</name>
    <dbReference type="NCBI Taxonomy" id="1401074"/>
    <lineage>
        <taxon>Bacteria</taxon>
        <taxon>Pseudomonadati</taxon>
        <taxon>Bacteroidota</taxon>
        <taxon>Bacteroidia</taxon>
        <taxon>Bacteroidales</taxon>
        <taxon>Prevotellaceae</taxon>
        <taxon>Hoylesella</taxon>
    </lineage>
</organism>
<dbReference type="AlphaFoldDB" id="A0A095ZPJ9"/>
<comment type="subcellular location">
    <subcellularLocation>
        <location evidence="1">Cell outer membrane</location>
    </subcellularLocation>
</comment>
<protein>
    <submittedName>
        <fullName evidence="8">Lipoprotein</fullName>
    </submittedName>
</protein>
<dbReference type="Pfam" id="PF14322">
    <property type="entry name" value="SusD-like_3"/>
    <property type="match status" value="1"/>
</dbReference>
<comment type="similarity">
    <text evidence="2">Belongs to the SusD family.</text>
</comment>
<evidence type="ECO:0000313" key="9">
    <source>
        <dbReference type="Proteomes" id="UP000029556"/>
    </source>
</evidence>